<accession>A0ABX0LAR3</accession>
<keyword evidence="1" id="KW-0175">Coiled coil</keyword>
<proteinExistence type="predicted"/>
<dbReference type="EMBL" id="JAAOMA010000022">
    <property type="protein sequence ID" value="NHR06696.1"/>
    <property type="molecule type" value="Genomic_DNA"/>
</dbReference>
<evidence type="ECO:0000256" key="1">
    <source>
        <dbReference type="SAM" id="Coils"/>
    </source>
</evidence>
<name>A0ABX0LAR3_9NEIS</name>
<sequence length="203" mass="22303">MTHTKEPWPPFIDLCEPSTPHPDSELIVRLSVDDYYRAKICVNALAGWDTATLEPYAQGGAPGNPNLGQKFSELNIARKQRDELQSHLAKANDALAIMAEQRDQAWAELRAIREAIGANPEESTLDEVASKMTSNDEAVSKLISQRDNILGALELMVERIAEPPEANCSCHLSPPCNDCVDYGGEREAFETAKAEIAEARNAK</sequence>
<evidence type="ECO:0000313" key="3">
    <source>
        <dbReference type="Proteomes" id="UP001515641"/>
    </source>
</evidence>
<reference evidence="2 3" key="1">
    <citation type="submission" date="2020-03" db="EMBL/GenBank/DDBJ databases">
        <title>Draft genome sequence of environmentally isolated cultures.</title>
        <authorList>
            <person name="Wilson H.S."/>
            <person name="De Leon M.E."/>
        </authorList>
    </citation>
    <scope>NUCLEOTIDE SEQUENCE [LARGE SCALE GENOMIC DNA]</scope>
    <source>
        <strain evidence="2 3">HSC-31F16</strain>
    </source>
</reference>
<keyword evidence="3" id="KW-1185">Reference proteome</keyword>
<gene>
    <name evidence="2" type="ORF">HA052_16020</name>
</gene>
<dbReference type="RefSeq" id="WP_166452638.1">
    <property type="nucleotide sequence ID" value="NZ_JAAOMA010000022.1"/>
</dbReference>
<comment type="caution">
    <text evidence="2">The sequence shown here is derived from an EMBL/GenBank/DDBJ whole genome shotgun (WGS) entry which is preliminary data.</text>
</comment>
<protein>
    <submittedName>
        <fullName evidence="2">Uncharacterized protein</fullName>
    </submittedName>
</protein>
<dbReference type="Proteomes" id="UP001515641">
    <property type="component" value="Unassembled WGS sequence"/>
</dbReference>
<feature type="coiled-coil region" evidence="1">
    <location>
        <begin position="74"/>
        <end position="101"/>
    </location>
</feature>
<organism evidence="2 3">
    <name type="scientific">Chromobacterium fluminis</name>
    <dbReference type="NCBI Taxonomy" id="3044269"/>
    <lineage>
        <taxon>Bacteria</taxon>
        <taxon>Pseudomonadati</taxon>
        <taxon>Pseudomonadota</taxon>
        <taxon>Betaproteobacteria</taxon>
        <taxon>Neisseriales</taxon>
        <taxon>Chromobacteriaceae</taxon>
        <taxon>Chromobacterium</taxon>
    </lineage>
</organism>
<evidence type="ECO:0000313" key="2">
    <source>
        <dbReference type="EMBL" id="NHR06696.1"/>
    </source>
</evidence>